<dbReference type="Pfam" id="PF00646">
    <property type="entry name" value="F-box"/>
    <property type="match status" value="1"/>
</dbReference>
<proteinExistence type="predicted"/>
<name>A0A0K9PRK1_ZOSMR</name>
<comment type="caution">
    <text evidence="4">The sequence shown here is derived from an EMBL/GenBank/DDBJ whole genome shotgun (WGS) entry which is preliminary data.</text>
</comment>
<dbReference type="Gene3D" id="2.120.10.80">
    <property type="entry name" value="Kelch-type beta propeller"/>
    <property type="match status" value="1"/>
</dbReference>
<dbReference type="CDD" id="cd22152">
    <property type="entry name" value="F-box_AtAFR-like"/>
    <property type="match status" value="1"/>
</dbReference>
<dbReference type="InterPro" id="IPR036047">
    <property type="entry name" value="F-box-like_dom_sf"/>
</dbReference>
<dbReference type="SMART" id="SM00612">
    <property type="entry name" value="Kelch"/>
    <property type="match status" value="3"/>
</dbReference>
<evidence type="ECO:0000313" key="4">
    <source>
        <dbReference type="EMBL" id="KMZ71678.1"/>
    </source>
</evidence>
<dbReference type="SUPFAM" id="SSF81383">
    <property type="entry name" value="F-box domain"/>
    <property type="match status" value="1"/>
</dbReference>
<gene>
    <name evidence="4" type="ORF">ZOSMA_177G00060</name>
</gene>
<dbReference type="PANTHER" id="PTHR46344">
    <property type="entry name" value="OS02G0202900 PROTEIN"/>
    <property type="match status" value="1"/>
</dbReference>
<dbReference type="OrthoDB" id="45365at2759"/>
<accession>A0A0K9PRK1</accession>
<feature type="domain" description="F-box" evidence="3">
    <location>
        <begin position="8"/>
        <end position="48"/>
    </location>
</feature>
<dbReference type="SUPFAM" id="SSF117281">
    <property type="entry name" value="Kelch motif"/>
    <property type="match status" value="1"/>
</dbReference>
<dbReference type="Pfam" id="PF01344">
    <property type="entry name" value="Kelch_1"/>
    <property type="match status" value="2"/>
</dbReference>
<dbReference type="InterPro" id="IPR015915">
    <property type="entry name" value="Kelch-typ_b-propeller"/>
</dbReference>
<protein>
    <submittedName>
        <fullName evidence="4">Galactose oxidase/kelch repeat superfamily protein</fullName>
    </submittedName>
</protein>
<sequence length="347" mass="38433">MHNLIDGIPDAVALQCLARVPFCYHPQLQLVCQSWKTVVRSPEINKARQEVGATEEFLCVLAFEPENIWQLYDPRRDLWMTLPMLPSEIRHLARVGVASVDGKLFVLGGGSDKVDPSTGDHDGIFATNEVWCYDPLLQKWSQKASMLLPRAMFACCALNGKIVVAGGFTNPRETISNAEIYDAAKDIWYPLPDLCHTRNSACSGITVDGKIHVFHKGLSMVQILDEKARCWAVADNGWLQGPMTIIHDELYVLSYGLILKQKRDNPQRITVASASEFQSRIGFGMMGLGDDLYMVGGVIGPGPMNQCIKPLSDVDVITIGSDRPIWRSVTPMTRCRGSVLGCSLLRL</sequence>
<dbReference type="InterPro" id="IPR006652">
    <property type="entry name" value="Kelch_1"/>
</dbReference>
<dbReference type="SMART" id="SM00256">
    <property type="entry name" value="FBOX"/>
    <property type="match status" value="1"/>
</dbReference>
<dbReference type="InterPro" id="IPR001810">
    <property type="entry name" value="F-box_dom"/>
</dbReference>
<dbReference type="Proteomes" id="UP000036987">
    <property type="component" value="Unassembled WGS sequence"/>
</dbReference>
<evidence type="ECO:0000313" key="5">
    <source>
        <dbReference type="Proteomes" id="UP000036987"/>
    </source>
</evidence>
<keyword evidence="1" id="KW-0880">Kelch repeat</keyword>
<dbReference type="OMA" id="DLWMTLP"/>
<dbReference type="STRING" id="29655.A0A0K9PRK1"/>
<keyword evidence="2" id="KW-0677">Repeat</keyword>
<dbReference type="AlphaFoldDB" id="A0A0K9PRK1"/>
<keyword evidence="5" id="KW-1185">Reference proteome</keyword>
<evidence type="ECO:0000259" key="3">
    <source>
        <dbReference type="SMART" id="SM00256"/>
    </source>
</evidence>
<evidence type="ECO:0000256" key="1">
    <source>
        <dbReference type="ARBA" id="ARBA00022441"/>
    </source>
</evidence>
<reference evidence="5" key="1">
    <citation type="journal article" date="2016" name="Nature">
        <title>The genome of the seagrass Zostera marina reveals angiosperm adaptation to the sea.</title>
        <authorList>
            <person name="Olsen J.L."/>
            <person name="Rouze P."/>
            <person name="Verhelst B."/>
            <person name="Lin Y.-C."/>
            <person name="Bayer T."/>
            <person name="Collen J."/>
            <person name="Dattolo E."/>
            <person name="De Paoli E."/>
            <person name="Dittami S."/>
            <person name="Maumus F."/>
            <person name="Michel G."/>
            <person name="Kersting A."/>
            <person name="Lauritano C."/>
            <person name="Lohaus R."/>
            <person name="Toepel M."/>
            <person name="Tonon T."/>
            <person name="Vanneste K."/>
            <person name="Amirebrahimi M."/>
            <person name="Brakel J."/>
            <person name="Bostroem C."/>
            <person name="Chovatia M."/>
            <person name="Grimwood J."/>
            <person name="Jenkins J.W."/>
            <person name="Jueterbock A."/>
            <person name="Mraz A."/>
            <person name="Stam W.T."/>
            <person name="Tice H."/>
            <person name="Bornberg-Bauer E."/>
            <person name="Green P.J."/>
            <person name="Pearson G.A."/>
            <person name="Procaccini G."/>
            <person name="Duarte C.M."/>
            <person name="Schmutz J."/>
            <person name="Reusch T.B.H."/>
            <person name="Van de Peer Y."/>
        </authorList>
    </citation>
    <scope>NUCLEOTIDE SEQUENCE [LARGE SCALE GENOMIC DNA]</scope>
    <source>
        <strain evidence="5">cv. Finnish</strain>
    </source>
</reference>
<dbReference type="EMBL" id="LFYR01000664">
    <property type="protein sequence ID" value="KMZ71678.1"/>
    <property type="molecule type" value="Genomic_DNA"/>
</dbReference>
<organism evidence="4 5">
    <name type="scientific">Zostera marina</name>
    <name type="common">Eelgrass</name>
    <dbReference type="NCBI Taxonomy" id="29655"/>
    <lineage>
        <taxon>Eukaryota</taxon>
        <taxon>Viridiplantae</taxon>
        <taxon>Streptophyta</taxon>
        <taxon>Embryophyta</taxon>
        <taxon>Tracheophyta</taxon>
        <taxon>Spermatophyta</taxon>
        <taxon>Magnoliopsida</taxon>
        <taxon>Liliopsida</taxon>
        <taxon>Zosteraceae</taxon>
        <taxon>Zostera</taxon>
    </lineage>
</organism>
<dbReference type="PANTHER" id="PTHR46344:SF21">
    <property type="entry name" value="F-BOX_KELCH-REPEAT PROTEIN SKIP30 ISOFORM X2"/>
    <property type="match status" value="1"/>
</dbReference>
<evidence type="ECO:0000256" key="2">
    <source>
        <dbReference type="ARBA" id="ARBA00022737"/>
    </source>
</evidence>